<dbReference type="SUPFAM" id="SSF143414">
    <property type="entry name" value="CcmK-like"/>
    <property type="match status" value="1"/>
</dbReference>
<dbReference type="Proteomes" id="UP000523362">
    <property type="component" value="Unassembled WGS sequence"/>
</dbReference>
<accession>A0A7X1C5H0</accession>
<dbReference type="PANTHER" id="PTHR33941">
    <property type="entry name" value="PROPANEDIOL UTILIZATION PROTEIN PDUA"/>
    <property type="match status" value="1"/>
</dbReference>
<keyword evidence="2" id="KW-1283">Bacterial microcompartment</keyword>
<dbReference type="GO" id="GO:0031469">
    <property type="term" value="C:bacterial microcompartment"/>
    <property type="evidence" value="ECO:0007669"/>
    <property type="project" value="UniProtKB-SubCell"/>
</dbReference>
<gene>
    <name evidence="5" type="ORF">HB897_02730</name>
</gene>
<dbReference type="PROSITE" id="PS51930">
    <property type="entry name" value="BMC_2"/>
    <property type="match status" value="1"/>
</dbReference>
<comment type="caution">
    <text evidence="5">The sequence shown here is derived from an EMBL/GenBank/DDBJ whole genome shotgun (WGS) entry which is preliminary data.</text>
</comment>
<evidence type="ECO:0000256" key="1">
    <source>
        <dbReference type="ARBA" id="ARBA00024322"/>
    </source>
</evidence>
<dbReference type="PANTHER" id="PTHR33941:SF11">
    <property type="entry name" value="BACTERIAL MICROCOMPARTMENT SHELL PROTEIN PDUJ"/>
    <property type="match status" value="1"/>
</dbReference>
<dbReference type="InterPro" id="IPR000249">
    <property type="entry name" value="BMC_dom"/>
</dbReference>
<dbReference type="AlphaFoldDB" id="A0A7X1C5H0"/>
<protein>
    <submittedName>
        <fullName evidence="5">BMC domain-containing protein</fullName>
    </submittedName>
</protein>
<dbReference type="InterPro" id="IPR037233">
    <property type="entry name" value="CcmK-like_sf"/>
</dbReference>
<dbReference type="InterPro" id="IPR044872">
    <property type="entry name" value="CcmK/CsoS1_BMC"/>
</dbReference>
<comment type="subcellular location">
    <subcellularLocation>
        <location evidence="1">Bacterial microcompartment</location>
    </subcellularLocation>
</comment>
<proteinExistence type="inferred from homology"/>
<dbReference type="CDD" id="cd07045">
    <property type="entry name" value="BMC_CcmK_like"/>
    <property type="match status" value="1"/>
</dbReference>
<evidence type="ECO:0000256" key="2">
    <source>
        <dbReference type="ARBA" id="ARBA00024446"/>
    </source>
</evidence>
<dbReference type="SMART" id="SM00877">
    <property type="entry name" value="BMC"/>
    <property type="match status" value="1"/>
</dbReference>
<evidence type="ECO:0000313" key="6">
    <source>
        <dbReference type="Proteomes" id="UP000523362"/>
    </source>
</evidence>
<dbReference type="InterPro" id="IPR050575">
    <property type="entry name" value="BMC_shell"/>
</dbReference>
<comment type="similarity">
    <text evidence="3">Belongs to the bacterial microcompartments protein family.</text>
</comment>
<dbReference type="Gene3D" id="3.30.70.1710">
    <property type="match status" value="1"/>
</dbReference>
<evidence type="ECO:0000256" key="3">
    <source>
        <dbReference type="PROSITE-ProRule" id="PRU01278"/>
    </source>
</evidence>
<organism evidence="5 6">
    <name type="scientific">Listeria seeligeri</name>
    <dbReference type="NCBI Taxonomy" id="1640"/>
    <lineage>
        <taxon>Bacteria</taxon>
        <taxon>Bacillati</taxon>
        <taxon>Bacillota</taxon>
        <taxon>Bacilli</taxon>
        <taxon>Bacillales</taxon>
        <taxon>Listeriaceae</taxon>
        <taxon>Listeria</taxon>
    </lineage>
</organism>
<dbReference type="EMBL" id="JAARRG010000001">
    <property type="protein sequence ID" value="MBC1485146.1"/>
    <property type="molecule type" value="Genomic_DNA"/>
</dbReference>
<reference evidence="5 6" key="1">
    <citation type="submission" date="2020-03" db="EMBL/GenBank/DDBJ databases">
        <title>Soil Listeria distribution.</title>
        <authorList>
            <person name="Liao J."/>
            <person name="Wiedmann M."/>
        </authorList>
    </citation>
    <scope>NUCLEOTIDE SEQUENCE [LARGE SCALE GENOMIC DNA]</scope>
    <source>
        <strain evidence="5 6">FSL L7-1560</strain>
    </source>
</reference>
<feature type="domain" description="BMC" evidence="4">
    <location>
        <begin position="5"/>
        <end position="89"/>
    </location>
</feature>
<evidence type="ECO:0000259" key="4">
    <source>
        <dbReference type="PROSITE" id="PS51930"/>
    </source>
</evidence>
<dbReference type="Pfam" id="PF00936">
    <property type="entry name" value="BMC"/>
    <property type="match status" value="1"/>
</dbReference>
<evidence type="ECO:0000313" key="5">
    <source>
        <dbReference type="EMBL" id="MBC1485146.1"/>
    </source>
</evidence>
<sequence length="166" mass="17926">MPNEALGLIEVTGFLGAVVAADTCLKAANVELIQCEVIKGGLTTVELTGDVGAVNAAIEAGKAATESLGCLVSSHVIARMSEETKSLFVPTEQEKEEIIQEVIQEIAEVATITDSTEQKLREMKVIDLRKLAYTLDNVPIPKSKIKYANKEKLVHALKDIYGRSEN</sequence>
<dbReference type="RefSeq" id="WP_075702278.1">
    <property type="nucleotide sequence ID" value="NZ_CP034772.1"/>
</dbReference>
<name>A0A7X1C5H0_LISSE</name>